<dbReference type="EMBL" id="JBHSPC010000038">
    <property type="protein sequence ID" value="MFC5671518.1"/>
    <property type="molecule type" value="Genomic_DNA"/>
</dbReference>
<dbReference type="Gene3D" id="3.40.50.1980">
    <property type="entry name" value="Nitrogenase molybdenum iron protein domain"/>
    <property type="match status" value="2"/>
</dbReference>
<proteinExistence type="inferred from homology"/>
<keyword evidence="3" id="KW-0813">Transport</keyword>
<feature type="domain" description="Fe/B12 periplasmic-binding" evidence="7">
    <location>
        <begin position="66"/>
        <end position="319"/>
    </location>
</feature>
<evidence type="ECO:0000256" key="2">
    <source>
        <dbReference type="ARBA" id="ARBA00008814"/>
    </source>
</evidence>
<organism evidence="8 9">
    <name type="scientific">Streptomyces incanus</name>
    <dbReference type="NCBI Taxonomy" id="887453"/>
    <lineage>
        <taxon>Bacteria</taxon>
        <taxon>Bacillati</taxon>
        <taxon>Actinomycetota</taxon>
        <taxon>Actinomycetes</taxon>
        <taxon>Kitasatosporales</taxon>
        <taxon>Streptomycetaceae</taxon>
        <taxon>Streptomyces</taxon>
    </lineage>
</organism>
<dbReference type="InterPro" id="IPR051313">
    <property type="entry name" value="Bact_iron-sidero_bind"/>
</dbReference>
<evidence type="ECO:0000256" key="4">
    <source>
        <dbReference type="ARBA" id="ARBA00022729"/>
    </source>
</evidence>
<evidence type="ECO:0000256" key="6">
    <source>
        <dbReference type="SAM" id="SignalP"/>
    </source>
</evidence>
<dbReference type="PROSITE" id="PS51257">
    <property type="entry name" value="PROKAR_LIPOPROTEIN"/>
    <property type="match status" value="1"/>
</dbReference>
<evidence type="ECO:0000313" key="9">
    <source>
        <dbReference type="Proteomes" id="UP001596183"/>
    </source>
</evidence>
<reference evidence="9" key="1">
    <citation type="journal article" date="2019" name="Int. J. Syst. Evol. Microbiol.">
        <title>The Global Catalogue of Microorganisms (GCM) 10K type strain sequencing project: providing services to taxonomists for standard genome sequencing and annotation.</title>
        <authorList>
            <consortium name="The Broad Institute Genomics Platform"/>
            <consortium name="The Broad Institute Genome Sequencing Center for Infectious Disease"/>
            <person name="Wu L."/>
            <person name="Ma J."/>
        </authorList>
    </citation>
    <scope>NUCLEOTIDE SEQUENCE [LARGE SCALE GENOMIC DNA]</scope>
    <source>
        <strain evidence="9">JCM 13852</strain>
    </source>
</reference>
<dbReference type="PANTHER" id="PTHR30532">
    <property type="entry name" value="IRON III DICITRATE-BINDING PERIPLASMIC PROTEIN"/>
    <property type="match status" value="1"/>
</dbReference>
<evidence type="ECO:0000313" key="8">
    <source>
        <dbReference type="EMBL" id="MFC5671518.1"/>
    </source>
</evidence>
<comment type="similarity">
    <text evidence="2">Belongs to the bacterial solute-binding protein 8 family.</text>
</comment>
<dbReference type="InterPro" id="IPR002491">
    <property type="entry name" value="ABC_transptr_periplasmic_BD"/>
</dbReference>
<dbReference type="CDD" id="cd01146">
    <property type="entry name" value="FhuD"/>
    <property type="match status" value="1"/>
</dbReference>
<keyword evidence="4 6" id="KW-0732">Signal</keyword>
<name>A0ABW0XLX9_9ACTN</name>
<dbReference type="SUPFAM" id="SSF53807">
    <property type="entry name" value="Helical backbone' metal receptor"/>
    <property type="match status" value="1"/>
</dbReference>
<dbReference type="PROSITE" id="PS50983">
    <property type="entry name" value="FE_B12_PBP"/>
    <property type="match status" value="1"/>
</dbReference>
<protein>
    <submittedName>
        <fullName evidence="8">ABC transporter substrate-binding protein</fullName>
    </submittedName>
</protein>
<dbReference type="Pfam" id="PF01497">
    <property type="entry name" value="Peripla_BP_2"/>
    <property type="match status" value="1"/>
</dbReference>
<feature type="chain" id="PRO_5045850074" evidence="6">
    <location>
        <begin position="26"/>
        <end position="319"/>
    </location>
</feature>
<evidence type="ECO:0000256" key="3">
    <source>
        <dbReference type="ARBA" id="ARBA00022448"/>
    </source>
</evidence>
<feature type="signal peptide" evidence="6">
    <location>
        <begin position="1"/>
        <end position="25"/>
    </location>
</feature>
<evidence type="ECO:0000256" key="5">
    <source>
        <dbReference type="SAM" id="MobiDB-lite"/>
    </source>
</evidence>
<keyword evidence="9" id="KW-1185">Reference proteome</keyword>
<dbReference type="Proteomes" id="UP001596183">
    <property type="component" value="Unassembled WGS sequence"/>
</dbReference>
<comment type="subcellular location">
    <subcellularLocation>
        <location evidence="1">Cell envelope</location>
    </subcellularLocation>
</comment>
<evidence type="ECO:0000256" key="1">
    <source>
        <dbReference type="ARBA" id="ARBA00004196"/>
    </source>
</evidence>
<evidence type="ECO:0000259" key="7">
    <source>
        <dbReference type="PROSITE" id="PS50983"/>
    </source>
</evidence>
<dbReference type="PANTHER" id="PTHR30532:SF1">
    <property type="entry name" value="IRON(3+)-HYDROXAMATE-BINDING PROTEIN FHUD"/>
    <property type="match status" value="1"/>
</dbReference>
<sequence length="319" mass="32663">MPRSRSPLRSAALALAAAPLVMALAACGGSDSANSADSKGKSVSGGTERSVRTAFGEVKIDGTPKRVVTLSDASLDTALSLGITPVGTSAARGAEGAPAYLSDRAAGIPLVATVREPNAEAILKADPDIILTGANLEKSQYETLSAIAPTIVPAAGDWRSSLDAYGEALGKADELDQKIDALVERAGNAGDGVKGTGVVMRWMPGGPIVMNSANMPTAMLEEAGLSPLPLAEGLGEQPHSDPLSLENLTKADADHVFIATLNAEGDKALEAARSEKAFTRMKAVEAGRDHGVDGQVWSSSNGPIAMEKVITDIEKALGK</sequence>
<gene>
    <name evidence="8" type="ORF">ACFP2V_15725</name>
</gene>
<comment type="caution">
    <text evidence="8">The sequence shown here is derived from an EMBL/GenBank/DDBJ whole genome shotgun (WGS) entry which is preliminary data.</text>
</comment>
<accession>A0ABW0XLX9</accession>
<dbReference type="RefSeq" id="WP_381211736.1">
    <property type="nucleotide sequence ID" value="NZ_JBHSPC010000038.1"/>
</dbReference>
<feature type="region of interest" description="Disordered" evidence="5">
    <location>
        <begin position="29"/>
        <end position="48"/>
    </location>
</feature>